<dbReference type="InterPro" id="IPR001932">
    <property type="entry name" value="PPM-type_phosphatase-like_dom"/>
</dbReference>
<evidence type="ECO:0000313" key="4">
    <source>
        <dbReference type="Proteomes" id="UP000076623"/>
    </source>
</evidence>
<dbReference type="Gene3D" id="3.60.40.10">
    <property type="entry name" value="PPM-type phosphatase domain"/>
    <property type="match status" value="1"/>
</dbReference>
<dbReference type="InterPro" id="IPR036457">
    <property type="entry name" value="PPM-type-like_dom_sf"/>
</dbReference>
<keyword evidence="4" id="KW-1185">Reference proteome</keyword>
<proteinExistence type="predicted"/>
<dbReference type="Proteomes" id="UP000076623">
    <property type="component" value="Chromosome"/>
</dbReference>
<dbReference type="SMART" id="SM00331">
    <property type="entry name" value="PP2C_SIG"/>
    <property type="match status" value="1"/>
</dbReference>
<dbReference type="EMBL" id="CP015378">
    <property type="protein sequence ID" value="ANC75554.1"/>
    <property type="molecule type" value="Genomic_DNA"/>
</dbReference>
<dbReference type="InterPro" id="IPR052016">
    <property type="entry name" value="Bact_Sigma-Reg"/>
</dbReference>
<feature type="domain" description="PPM-type phosphatase" evidence="2">
    <location>
        <begin position="131"/>
        <end position="341"/>
    </location>
</feature>
<dbReference type="PANTHER" id="PTHR43156">
    <property type="entry name" value="STAGE II SPORULATION PROTEIN E-RELATED"/>
    <property type="match status" value="1"/>
</dbReference>
<evidence type="ECO:0000256" key="1">
    <source>
        <dbReference type="ARBA" id="ARBA00022801"/>
    </source>
</evidence>
<dbReference type="STRING" id="1221500.ABE65_001215"/>
<name>A0A160II65_9BACL</name>
<dbReference type="InterPro" id="IPR014787">
    <property type="entry name" value="PSer_Pase_RsbU_N"/>
</dbReference>
<dbReference type="SUPFAM" id="SSF81606">
    <property type="entry name" value="PP2C-like"/>
    <property type="match status" value="1"/>
</dbReference>
<evidence type="ECO:0000313" key="3">
    <source>
        <dbReference type="EMBL" id="ANC75554.1"/>
    </source>
</evidence>
<dbReference type="SMART" id="SM00332">
    <property type="entry name" value="PP2Cc"/>
    <property type="match status" value="1"/>
</dbReference>
<dbReference type="PANTHER" id="PTHR43156:SF15">
    <property type="entry name" value="PHOSPHOSERINE PHOSPHATASE RSBU"/>
    <property type="match status" value="1"/>
</dbReference>
<dbReference type="SUPFAM" id="SSF101215">
    <property type="entry name" value="KaiA/RbsU domain"/>
    <property type="match status" value="1"/>
</dbReference>
<dbReference type="AlphaFoldDB" id="A0A160II65"/>
<reference evidence="3 4" key="1">
    <citation type="submission" date="2016-04" db="EMBL/GenBank/DDBJ databases">
        <title>Complete genome sequence of Fictibacillus phosphorivorans G25-29, a strain toxic to nematodes.</title>
        <authorList>
            <person name="Zheng Z."/>
        </authorList>
    </citation>
    <scope>NUCLEOTIDE SEQUENCE [LARGE SCALE GENOMIC DNA]</scope>
    <source>
        <strain evidence="3 4">G25-29</strain>
    </source>
</reference>
<keyword evidence="1" id="KW-0378">Hydrolase</keyword>
<organism evidence="3 4">
    <name type="scientific">Fictibacillus phosphorivorans</name>
    <dbReference type="NCBI Taxonomy" id="1221500"/>
    <lineage>
        <taxon>Bacteria</taxon>
        <taxon>Bacillati</taxon>
        <taxon>Bacillota</taxon>
        <taxon>Bacilli</taxon>
        <taxon>Bacillales</taxon>
        <taxon>Fictibacillaceae</taxon>
        <taxon>Fictibacillus</taxon>
    </lineage>
</organism>
<evidence type="ECO:0000259" key="2">
    <source>
        <dbReference type="PROSITE" id="PS51746"/>
    </source>
</evidence>
<dbReference type="InterPro" id="IPR017944">
    <property type="entry name" value="KaiA/RbsU_helical_domain_sf"/>
</dbReference>
<gene>
    <name evidence="3" type="ORF">ABE65_001215</name>
</gene>
<dbReference type="GO" id="GO:0016791">
    <property type="term" value="F:phosphatase activity"/>
    <property type="evidence" value="ECO:0007669"/>
    <property type="project" value="TreeGrafter"/>
</dbReference>
<dbReference type="KEGG" id="fpn:ABE65_001215"/>
<dbReference type="Gene3D" id="1.10.1240.30">
    <property type="entry name" value="KaiA/RbsU domain"/>
    <property type="match status" value="1"/>
</dbReference>
<dbReference type="FunFam" id="3.60.40.10:FF:000045">
    <property type="entry name" value="Stage II sporulation protein E"/>
    <property type="match status" value="1"/>
</dbReference>
<dbReference type="PROSITE" id="PS51746">
    <property type="entry name" value="PPM_2"/>
    <property type="match status" value="1"/>
</dbReference>
<sequence>MASLGGELLTAKDALMERYQDLLSVYLKAKTETTLYKGQQFSRKLLEQQISPEDLVSLHIQVMDQLFPDMSEQMRDSFDFLLEAMIGYGFAYREHQSLRDKQQQLESEIEVAASMQQTLLLSDVPEFEQLDIGVVSVPAKKMNGDYYNFVKSGNSLSVAVADIIGKGIPAALCMSMIKYAMDSLPEEQMKPHLLLENLNRVVEQNVHSNMFITMFHGVYEPESHKFYYAGAGHEPGFFYHAKEDEFHDLIAKGLVLGVSRTTTYHPYEKMIEVGDMVILLSDGVTECRTSKGFIEREEVVSLIRKYMDLPSQKIVENVFQELDRLQGFELRDDFTLIILKRLV</sequence>
<accession>A0A160II65</accession>
<dbReference type="Pfam" id="PF07228">
    <property type="entry name" value="SpoIIE"/>
    <property type="match status" value="1"/>
</dbReference>
<dbReference type="Pfam" id="PF08673">
    <property type="entry name" value="RsbU_N"/>
    <property type="match status" value="1"/>
</dbReference>
<protein>
    <submittedName>
        <fullName evidence="3">Phosphoserine phosphatase</fullName>
    </submittedName>
</protein>